<dbReference type="RefSeq" id="XP_018529672.1">
    <property type="nucleotide sequence ID" value="XM_018674156.2"/>
</dbReference>
<feature type="compositionally biased region" description="Polar residues" evidence="1">
    <location>
        <begin position="112"/>
        <end position="122"/>
    </location>
</feature>
<reference evidence="3" key="1">
    <citation type="submission" date="2025-08" db="UniProtKB">
        <authorList>
            <consortium name="RefSeq"/>
        </authorList>
    </citation>
    <scope>IDENTIFICATION</scope>
    <source>
        <tissue evidence="3">Brain</tissue>
    </source>
</reference>
<dbReference type="CDD" id="cd12100">
    <property type="entry name" value="DD_CABYR_SP17"/>
    <property type="match status" value="1"/>
</dbReference>
<evidence type="ECO:0000256" key="1">
    <source>
        <dbReference type="SAM" id="MobiDB-lite"/>
    </source>
</evidence>
<feature type="region of interest" description="Disordered" evidence="1">
    <location>
        <begin position="242"/>
        <end position="327"/>
    </location>
</feature>
<gene>
    <name evidence="3" type="primary">LOC108881683</name>
</gene>
<evidence type="ECO:0000313" key="2">
    <source>
        <dbReference type="Proteomes" id="UP000694890"/>
    </source>
</evidence>
<proteinExistence type="predicted"/>
<sequence length="403" mass="44731">MSAGNSTPYGVKSLLECMCRATLLAQPDDIPEFMSTYVDKMAHFRDEDSRDIKEVAYRYQEQWENMLLQEKSKRTPKTAPLESPSPVSNMCSTSSMAFPMSTPHEAQRRAQRVSSVRIRSQPESIETEETSASSKPRPVPPPPCGERVETCRVSPVRTPCQKKTKPSLPSAWPVLPPIPQRNPPQVSKQAQGLKSTKGQGSGVYTCYLMDCPYHNKPKEGSAVHRVLEPVRTSTRPTLKRDVKLHKSEAGPRSSEIRVPYRPKGGPIVDPELVPKRTRVGPLTNRTTGAESTLLCGRQSTAHSRRGAAPGGTNSTNLSHVSFESSTQTYPQFPHTVHIIRYRGMHVQCSDLQPHSARLRNIASQPNLEAQHQQVAKSSTPSDPTTRVSSAKSKPLNSYLSYWN</sequence>
<dbReference type="InterPro" id="IPR047579">
    <property type="entry name" value="DD_CABYR_SP17"/>
</dbReference>
<feature type="compositionally biased region" description="Polar residues" evidence="1">
    <location>
        <begin position="311"/>
        <end position="327"/>
    </location>
</feature>
<evidence type="ECO:0000313" key="3">
    <source>
        <dbReference type="RefSeq" id="XP_018529672.1"/>
    </source>
</evidence>
<feature type="region of interest" description="Disordered" evidence="1">
    <location>
        <begin position="367"/>
        <end position="403"/>
    </location>
</feature>
<accession>A0AAJ7LT23</accession>
<feature type="compositionally biased region" description="Polar residues" evidence="1">
    <location>
        <begin position="183"/>
        <end position="198"/>
    </location>
</feature>
<organism evidence="2 3">
    <name type="scientific">Lates calcarifer</name>
    <name type="common">Barramundi</name>
    <name type="synonym">Holocentrus calcarifer</name>
    <dbReference type="NCBI Taxonomy" id="8187"/>
    <lineage>
        <taxon>Eukaryota</taxon>
        <taxon>Metazoa</taxon>
        <taxon>Chordata</taxon>
        <taxon>Craniata</taxon>
        <taxon>Vertebrata</taxon>
        <taxon>Euteleostomi</taxon>
        <taxon>Actinopterygii</taxon>
        <taxon>Neopterygii</taxon>
        <taxon>Teleostei</taxon>
        <taxon>Neoteleostei</taxon>
        <taxon>Acanthomorphata</taxon>
        <taxon>Carangaria</taxon>
        <taxon>Carangaria incertae sedis</taxon>
        <taxon>Centropomidae</taxon>
        <taxon>Lates</taxon>
    </lineage>
</organism>
<name>A0AAJ7LT23_LATCA</name>
<protein>
    <submittedName>
        <fullName evidence="3">Uncharacterized protein LOC108881683</fullName>
    </submittedName>
</protein>
<dbReference type="Proteomes" id="UP000694890">
    <property type="component" value="Linkage group LG9"/>
</dbReference>
<dbReference type="GeneID" id="108881683"/>
<dbReference type="AlphaFoldDB" id="A0AAJ7LT23"/>
<dbReference type="KEGG" id="lcf:108881683"/>
<feature type="region of interest" description="Disordered" evidence="1">
    <location>
        <begin position="102"/>
        <end position="198"/>
    </location>
</feature>